<organism evidence="2">
    <name type="scientific">marine sediment metagenome</name>
    <dbReference type="NCBI Taxonomy" id="412755"/>
    <lineage>
        <taxon>unclassified sequences</taxon>
        <taxon>metagenomes</taxon>
        <taxon>ecological metagenomes</taxon>
    </lineage>
</organism>
<dbReference type="EMBL" id="LAZR01050741">
    <property type="protein sequence ID" value="KKK86675.1"/>
    <property type="molecule type" value="Genomic_DNA"/>
</dbReference>
<gene>
    <name evidence="2" type="ORF">LCGC14_2760900</name>
    <name evidence="1" type="ORF">LCGC14_3070660</name>
</gene>
<accession>A0A0F8ZKV5</accession>
<proteinExistence type="predicted"/>
<evidence type="ECO:0000313" key="1">
    <source>
        <dbReference type="EMBL" id="KKK55828.1"/>
    </source>
</evidence>
<feature type="non-terminal residue" evidence="2">
    <location>
        <position position="24"/>
    </location>
</feature>
<evidence type="ECO:0000313" key="2">
    <source>
        <dbReference type="EMBL" id="KKK86675.1"/>
    </source>
</evidence>
<protein>
    <submittedName>
        <fullName evidence="2">Uncharacterized protein</fullName>
    </submittedName>
</protein>
<dbReference type="AlphaFoldDB" id="A0A0F8ZKV5"/>
<reference evidence="2" key="1">
    <citation type="journal article" date="2015" name="Nature">
        <title>Complex archaea that bridge the gap between prokaryotes and eukaryotes.</title>
        <authorList>
            <person name="Spang A."/>
            <person name="Saw J.H."/>
            <person name="Jorgensen S.L."/>
            <person name="Zaremba-Niedzwiedzka K."/>
            <person name="Martijn J."/>
            <person name="Lind A.E."/>
            <person name="van Eijk R."/>
            <person name="Schleper C."/>
            <person name="Guy L."/>
            <person name="Ettema T.J."/>
        </authorList>
    </citation>
    <scope>NUCLEOTIDE SEQUENCE</scope>
</reference>
<comment type="caution">
    <text evidence="2">The sequence shown here is derived from an EMBL/GenBank/DDBJ whole genome shotgun (WGS) entry which is preliminary data.</text>
</comment>
<sequence>MVASNQFCPYYNLPCPQTNVGIDG</sequence>
<dbReference type="EMBL" id="LAZR01065304">
    <property type="protein sequence ID" value="KKK55828.1"/>
    <property type="molecule type" value="Genomic_DNA"/>
</dbReference>
<name>A0A0F8ZKV5_9ZZZZ</name>